<dbReference type="CDD" id="cd00364">
    <property type="entry name" value="Ribosomal_uS17"/>
    <property type="match status" value="1"/>
</dbReference>
<dbReference type="GO" id="GO:1990904">
    <property type="term" value="C:ribonucleoprotein complex"/>
    <property type="evidence" value="ECO:0007669"/>
    <property type="project" value="UniProtKB-KW"/>
</dbReference>
<accession>A0A9W8PPK1</accession>
<evidence type="ECO:0000256" key="1">
    <source>
        <dbReference type="ARBA" id="ARBA00010254"/>
    </source>
</evidence>
<dbReference type="SUPFAM" id="SSF50249">
    <property type="entry name" value="Nucleic acid-binding proteins"/>
    <property type="match status" value="1"/>
</dbReference>
<dbReference type="InterPro" id="IPR000266">
    <property type="entry name" value="Ribosomal_uS17"/>
</dbReference>
<dbReference type="PANTHER" id="PTHR10744:SF1">
    <property type="entry name" value="SMALL RIBOSOMAL SUBUNIT PROTEIN US17M"/>
    <property type="match status" value="1"/>
</dbReference>
<organism evidence="5 6">
    <name type="scientific">Fusarium irregulare</name>
    <dbReference type="NCBI Taxonomy" id="2494466"/>
    <lineage>
        <taxon>Eukaryota</taxon>
        <taxon>Fungi</taxon>
        <taxon>Dikarya</taxon>
        <taxon>Ascomycota</taxon>
        <taxon>Pezizomycotina</taxon>
        <taxon>Sordariomycetes</taxon>
        <taxon>Hypocreomycetidae</taxon>
        <taxon>Hypocreales</taxon>
        <taxon>Nectriaceae</taxon>
        <taxon>Fusarium</taxon>
        <taxon>Fusarium incarnatum-equiseti species complex</taxon>
    </lineage>
</organism>
<dbReference type="InterPro" id="IPR012340">
    <property type="entry name" value="NA-bd_OB-fold"/>
</dbReference>
<dbReference type="OrthoDB" id="274752at2759"/>
<evidence type="ECO:0008006" key="7">
    <source>
        <dbReference type="Google" id="ProtNLM"/>
    </source>
</evidence>
<dbReference type="AlphaFoldDB" id="A0A9W8PPK1"/>
<feature type="region of interest" description="Disordered" evidence="4">
    <location>
        <begin position="113"/>
        <end position="144"/>
    </location>
</feature>
<dbReference type="GO" id="GO:0003735">
    <property type="term" value="F:structural constituent of ribosome"/>
    <property type="evidence" value="ECO:0007669"/>
    <property type="project" value="InterPro"/>
</dbReference>
<dbReference type="Gene3D" id="2.40.50.140">
    <property type="entry name" value="Nucleic acid-binding proteins"/>
    <property type="match status" value="1"/>
</dbReference>
<proteinExistence type="inferred from homology"/>
<evidence type="ECO:0000313" key="6">
    <source>
        <dbReference type="Proteomes" id="UP001152130"/>
    </source>
</evidence>
<evidence type="ECO:0000256" key="3">
    <source>
        <dbReference type="ARBA" id="ARBA00023274"/>
    </source>
</evidence>
<name>A0A9W8PPK1_9HYPO</name>
<evidence type="ECO:0000256" key="2">
    <source>
        <dbReference type="ARBA" id="ARBA00022980"/>
    </source>
</evidence>
<evidence type="ECO:0000256" key="4">
    <source>
        <dbReference type="SAM" id="MobiDB-lite"/>
    </source>
</evidence>
<dbReference type="GO" id="GO:0005840">
    <property type="term" value="C:ribosome"/>
    <property type="evidence" value="ECO:0007669"/>
    <property type="project" value="UniProtKB-KW"/>
</dbReference>
<comment type="caution">
    <text evidence="5">The sequence shown here is derived from an EMBL/GenBank/DDBJ whole genome shotgun (WGS) entry which is preliminary data.</text>
</comment>
<keyword evidence="6" id="KW-1185">Reference proteome</keyword>
<dbReference type="GO" id="GO:0006412">
    <property type="term" value="P:translation"/>
    <property type="evidence" value="ECO:0007669"/>
    <property type="project" value="InterPro"/>
</dbReference>
<evidence type="ECO:0000313" key="5">
    <source>
        <dbReference type="EMBL" id="KAJ4013214.1"/>
    </source>
</evidence>
<dbReference type="Pfam" id="PF00366">
    <property type="entry name" value="Ribosomal_S17"/>
    <property type="match status" value="1"/>
</dbReference>
<dbReference type="GO" id="GO:0005739">
    <property type="term" value="C:mitochondrion"/>
    <property type="evidence" value="ECO:0007669"/>
    <property type="project" value="TreeGrafter"/>
</dbReference>
<dbReference type="PANTHER" id="PTHR10744">
    <property type="entry name" value="40S RIBOSOMAL PROTEIN S11 FAMILY MEMBER"/>
    <property type="match status" value="1"/>
</dbReference>
<keyword evidence="2" id="KW-0689">Ribosomal protein</keyword>
<comment type="similarity">
    <text evidence="1">Belongs to the universal ribosomal protein uS17 family.</text>
</comment>
<gene>
    <name evidence="5" type="ORF">NW766_007037</name>
</gene>
<keyword evidence="3" id="KW-0687">Ribonucleoprotein</keyword>
<sequence>MSSQVAKAARRVTHELHGVVVSAGLMEKTVKVRVGGQKWNKIVNKWFADPKHYLVHDPNSSLRTGDVVSIVPGWPTSQHKRHVIKEIIAAHGVPAHERPPVPTMEERIAEYEAKKAAKDERRAARRQEEENKRLEEKRLENEAREARRLAWEAQQKRKSETSASDVD</sequence>
<dbReference type="EMBL" id="JAPDHF010000009">
    <property type="protein sequence ID" value="KAJ4013214.1"/>
    <property type="molecule type" value="Genomic_DNA"/>
</dbReference>
<dbReference type="Proteomes" id="UP001152130">
    <property type="component" value="Unassembled WGS sequence"/>
</dbReference>
<reference evidence="5" key="1">
    <citation type="submission" date="2022-10" db="EMBL/GenBank/DDBJ databases">
        <title>Fusarium specimens isolated from Avocado Roots.</title>
        <authorList>
            <person name="Stajich J."/>
            <person name="Roper C."/>
            <person name="Heimlech-Rivalta G."/>
        </authorList>
    </citation>
    <scope>NUCLEOTIDE SEQUENCE</scope>
    <source>
        <strain evidence="5">CF00143</strain>
    </source>
</reference>
<protein>
    <recommendedName>
        <fullName evidence="7">Ribosomal protein S17</fullName>
    </recommendedName>
</protein>